<dbReference type="CDD" id="cd11648">
    <property type="entry name" value="RsmI"/>
    <property type="match status" value="1"/>
</dbReference>
<evidence type="ECO:0000256" key="3">
    <source>
        <dbReference type="ARBA" id="ARBA00022603"/>
    </source>
</evidence>
<dbReference type="eggNOG" id="COG0313">
    <property type="taxonomic scope" value="Bacteria"/>
</dbReference>
<comment type="subcellular location">
    <subcellularLocation>
        <location evidence="6">Cytoplasm</location>
    </subcellularLocation>
</comment>
<comment type="similarity">
    <text evidence="6">Belongs to the methyltransferase superfamily. RsmI family.</text>
</comment>
<evidence type="ECO:0000313" key="9">
    <source>
        <dbReference type="Proteomes" id="UP000002366"/>
    </source>
</evidence>
<dbReference type="EMBL" id="CP001997">
    <property type="protein sequence ID" value="ADE56749.1"/>
    <property type="molecule type" value="Genomic_DNA"/>
</dbReference>
<dbReference type="GO" id="GO:0070677">
    <property type="term" value="F:rRNA (cytosine-2'-O-)-methyltransferase activity"/>
    <property type="evidence" value="ECO:0007669"/>
    <property type="project" value="UniProtKB-UniRule"/>
</dbReference>
<dbReference type="GO" id="GO:0005737">
    <property type="term" value="C:cytoplasm"/>
    <property type="evidence" value="ECO:0007669"/>
    <property type="project" value="UniProtKB-SubCell"/>
</dbReference>
<reference evidence="8 9" key="1">
    <citation type="journal article" date="2010" name="Stand. Genomic Sci.">
        <title>Complete genome sequence of Aminobacterium colombiense type strain (ALA-1).</title>
        <authorList>
            <person name="Chertkov O."/>
            <person name="Sikorski J."/>
            <person name="Brambilla E."/>
            <person name="Lapidus A."/>
            <person name="Copeland A."/>
            <person name="Glavina Del Rio T."/>
            <person name="Nolan M."/>
            <person name="Lucas S."/>
            <person name="Tice H."/>
            <person name="Cheng J.F."/>
            <person name="Han C."/>
            <person name="Detter J.C."/>
            <person name="Bruce D."/>
            <person name="Tapia R."/>
            <person name="Goodwin L."/>
            <person name="Pitluck S."/>
            <person name="Liolios K."/>
            <person name="Ivanova N."/>
            <person name="Mavromatis K."/>
            <person name="Ovchinnikova G."/>
            <person name="Pati A."/>
            <person name="Chen A."/>
            <person name="Palaniappan K."/>
            <person name="Land M."/>
            <person name="Hauser L."/>
            <person name="Chang Y.J."/>
            <person name="Jeffries C.D."/>
            <person name="Spring S."/>
            <person name="Rohde M."/>
            <person name="Goker M."/>
            <person name="Bristow J."/>
            <person name="Eisen J.A."/>
            <person name="Markowitz V."/>
            <person name="Hugenholtz P."/>
            <person name="Kyrpides N.C."/>
            <person name="Klenk H.P."/>
        </authorList>
    </citation>
    <scope>NUCLEOTIDE SEQUENCE [LARGE SCALE GENOMIC DNA]</scope>
    <source>
        <strain evidence="9">DSM 12261 / ALA-1</strain>
    </source>
</reference>
<evidence type="ECO:0000256" key="2">
    <source>
        <dbReference type="ARBA" id="ARBA00022552"/>
    </source>
</evidence>
<dbReference type="NCBIfam" id="TIGR00096">
    <property type="entry name" value="16S rRNA (cytidine(1402)-2'-O)-methyltransferase"/>
    <property type="match status" value="1"/>
</dbReference>
<dbReference type="Pfam" id="PF00590">
    <property type="entry name" value="TP_methylase"/>
    <property type="match status" value="1"/>
</dbReference>
<dbReference type="Gene3D" id="3.40.1010.10">
    <property type="entry name" value="Cobalt-precorrin-4 Transmethylase, Domain 1"/>
    <property type="match status" value="1"/>
</dbReference>
<keyword evidence="9" id="KW-1185">Reference proteome</keyword>
<dbReference type="HOGENOM" id="CLU_044779_1_0_0"/>
<dbReference type="SUPFAM" id="SSF53790">
    <property type="entry name" value="Tetrapyrrole methylase"/>
    <property type="match status" value="1"/>
</dbReference>
<dbReference type="OrthoDB" id="9809084at2"/>
<dbReference type="PROSITE" id="PS01296">
    <property type="entry name" value="RSMI"/>
    <property type="match status" value="1"/>
</dbReference>
<dbReference type="AlphaFoldDB" id="D5EDW7"/>
<dbReference type="Gene3D" id="3.30.950.10">
    <property type="entry name" value="Methyltransferase, Cobalt-precorrin-4 Transmethylase, Domain 2"/>
    <property type="match status" value="1"/>
</dbReference>
<dbReference type="InterPro" id="IPR018063">
    <property type="entry name" value="SAM_MeTrfase_RsmI_CS"/>
</dbReference>
<proteinExistence type="inferred from homology"/>
<keyword evidence="1 6" id="KW-0963">Cytoplasm</keyword>
<dbReference type="STRING" id="572547.Amico_0614"/>
<gene>
    <name evidence="6" type="primary">rsmI</name>
    <name evidence="8" type="ordered locus">Amico_0614</name>
</gene>
<dbReference type="PANTHER" id="PTHR46111:SF1">
    <property type="entry name" value="RIBOSOMAL RNA SMALL SUBUNIT METHYLTRANSFERASE I"/>
    <property type="match status" value="1"/>
</dbReference>
<evidence type="ECO:0000256" key="4">
    <source>
        <dbReference type="ARBA" id="ARBA00022679"/>
    </source>
</evidence>
<dbReference type="FunFam" id="3.40.1010.10:FF:000007">
    <property type="entry name" value="Ribosomal RNA small subunit methyltransferase I"/>
    <property type="match status" value="1"/>
</dbReference>
<dbReference type="Proteomes" id="UP000002366">
    <property type="component" value="Chromosome"/>
</dbReference>
<dbReference type="HAMAP" id="MF_01877">
    <property type="entry name" value="16SrRNA_methyltr_I"/>
    <property type="match status" value="1"/>
</dbReference>
<dbReference type="InterPro" id="IPR000878">
    <property type="entry name" value="4pyrrol_Mease"/>
</dbReference>
<comment type="catalytic activity">
    <reaction evidence="6">
        <text>cytidine(1402) in 16S rRNA + S-adenosyl-L-methionine = 2'-O-methylcytidine(1402) in 16S rRNA + S-adenosyl-L-homocysteine + H(+)</text>
        <dbReference type="Rhea" id="RHEA:42924"/>
        <dbReference type="Rhea" id="RHEA-COMP:10285"/>
        <dbReference type="Rhea" id="RHEA-COMP:10286"/>
        <dbReference type="ChEBI" id="CHEBI:15378"/>
        <dbReference type="ChEBI" id="CHEBI:57856"/>
        <dbReference type="ChEBI" id="CHEBI:59789"/>
        <dbReference type="ChEBI" id="CHEBI:74495"/>
        <dbReference type="ChEBI" id="CHEBI:82748"/>
        <dbReference type="EC" id="2.1.1.198"/>
    </reaction>
</comment>
<dbReference type="InterPro" id="IPR014777">
    <property type="entry name" value="4pyrrole_Mease_sub1"/>
</dbReference>
<dbReference type="PIRSF" id="PIRSF005917">
    <property type="entry name" value="MTase_YraL"/>
    <property type="match status" value="1"/>
</dbReference>
<keyword evidence="3 6" id="KW-0489">Methyltransferase</keyword>
<accession>D5EDW7</accession>
<evidence type="ECO:0000259" key="7">
    <source>
        <dbReference type="Pfam" id="PF00590"/>
    </source>
</evidence>
<dbReference type="PANTHER" id="PTHR46111">
    <property type="entry name" value="RIBOSOMAL RNA SMALL SUBUNIT METHYLTRANSFERASE I"/>
    <property type="match status" value="1"/>
</dbReference>
<sequence>MPLFVVPTPIGNLEDITLRAINVLRKVDVIACEDTRKTAILLQRYHIHVPTVSYYAHNEQRRTEQLIERLRRGEKVALVSDAGTPGISDPGSVLIQAAISEGFEIDILPGATAFVPALIHSGFETHPFTFYGFLPDKKGERREILQSLQFHPFPLIFYLSPHKAQKHMADMLDILGNRRAALVREISKIYQEARRANLDAILSQAEAEGVRGELVLVVDKPLQQVLDDGQWKKEAEQMVTNGISQKEVVKFIIQRYPVAKNAVKDWLIQVRQKIDR</sequence>
<protein>
    <recommendedName>
        <fullName evidence="6">Ribosomal RNA small subunit methyltransferase I</fullName>
        <ecNumber evidence="6">2.1.1.198</ecNumber>
    </recommendedName>
    <alternativeName>
        <fullName evidence="6">16S rRNA 2'-O-ribose C1402 methyltransferase</fullName>
    </alternativeName>
    <alternativeName>
        <fullName evidence="6">rRNA (cytidine-2'-O-)-methyltransferase RsmI</fullName>
    </alternativeName>
</protein>
<dbReference type="RefSeq" id="WP_013048015.1">
    <property type="nucleotide sequence ID" value="NC_014011.1"/>
</dbReference>
<evidence type="ECO:0000256" key="5">
    <source>
        <dbReference type="ARBA" id="ARBA00022691"/>
    </source>
</evidence>
<dbReference type="KEGG" id="aco:Amico_0614"/>
<dbReference type="InterPro" id="IPR035996">
    <property type="entry name" value="4pyrrol_Methylase_sf"/>
</dbReference>
<keyword evidence="2 6" id="KW-0698">rRNA processing</keyword>
<evidence type="ECO:0000313" key="8">
    <source>
        <dbReference type="EMBL" id="ADE56749.1"/>
    </source>
</evidence>
<dbReference type="InterPro" id="IPR014776">
    <property type="entry name" value="4pyrrole_Mease_sub2"/>
</dbReference>
<feature type="domain" description="Tetrapyrrole methylase" evidence="7">
    <location>
        <begin position="3"/>
        <end position="200"/>
    </location>
</feature>
<comment type="function">
    <text evidence="6">Catalyzes the 2'-O-methylation of the ribose of cytidine 1402 (C1402) in 16S rRNA.</text>
</comment>
<evidence type="ECO:0000256" key="1">
    <source>
        <dbReference type="ARBA" id="ARBA00022490"/>
    </source>
</evidence>
<keyword evidence="4 6" id="KW-0808">Transferase</keyword>
<name>D5EDW7_AMICL</name>
<organism evidence="8 9">
    <name type="scientific">Aminobacterium colombiense (strain DSM 12261 / ALA-1)</name>
    <dbReference type="NCBI Taxonomy" id="572547"/>
    <lineage>
        <taxon>Bacteria</taxon>
        <taxon>Thermotogati</taxon>
        <taxon>Synergistota</taxon>
        <taxon>Synergistia</taxon>
        <taxon>Synergistales</taxon>
        <taxon>Aminobacteriaceae</taxon>
        <taxon>Aminobacterium</taxon>
    </lineage>
</organism>
<dbReference type="EC" id="2.1.1.198" evidence="6"/>
<dbReference type="InterPro" id="IPR008189">
    <property type="entry name" value="rRNA_ssu_MeTfrase_I"/>
</dbReference>
<keyword evidence="5 6" id="KW-0949">S-adenosyl-L-methionine</keyword>
<evidence type="ECO:0000256" key="6">
    <source>
        <dbReference type="HAMAP-Rule" id="MF_01877"/>
    </source>
</evidence>